<protein>
    <submittedName>
        <fullName evidence="1">Uncharacterized protein</fullName>
    </submittedName>
</protein>
<reference evidence="1" key="1">
    <citation type="journal article" date="2014" name="Int. J. Syst. Evol. Microbiol.">
        <title>Complete genome sequence of Corynebacterium casei LMG S-19264T (=DSM 44701T), isolated from a smear-ripened cheese.</title>
        <authorList>
            <consortium name="US DOE Joint Genome Institute (JGI-PGF)"/>
            <person name="Walter F."/>
            <person name="Albersmeier A."/>
            <person name="Kalinowski J."/>
            <person name="Ruckert C."/>
        </authorList>
    </citation>
    <scope>NUCLEOTIDE SEQUENCE</scope>
    <source>
        <strain evidence="1">JCM 3313</strain>
    </source>
</reference>
<comment type="caution">
    <text evidence="1">The sequence shown here is derived from an EMBL/GenBank/DDBJ whole genome shotgun (WGS) entry which is preliminary data.</text>
</comment>
<keyword evidence="2" id="KW-1185">Reference proteome</keyword>
<dbReference type="Proteomes" id="UP000639606">
    <property type="component" value="Unassembled WGS sequence"/>
</dbReference>
<dbReference type="EMBL" id="BMRG01000004">
    <property type="protein sequence ID" value="GGP52935.1"/>
    <property type="molecule type" value="Genomic_DNA"/>
</dbReference>
<dbReference type="AlphaFoldDB" id="A0A918ED02"/>
<name>A0A918ED02_9PSEU</name>
<organism evidence="1 2">
    <name type="scientific">Saccharothrix coeruleofusca</name>
    <dbReference type="NCBI Taxonomy" id="33919"/>
    <lineage>
        <taxon>Bacteria</taxon>
        <taxon>Bacillati</taxon>
        <taxon>Actinomycetota</taxon>
        <taxon>Actinomycetes</taxon>
        <taxon>Pseudonocardiales</taxon>
        <taxon>Pseudonocardiaceae</taxon>
        <taxon>Saccharothrix</taxon>
    </lineage>
</organism>
<proteinExistence type="predicted"/>
<evidence type="ECO:0000313" key="2">
    <source>
        <dbReference type="Proteomes" id="UP000639606"/>
    </source>
</evidence>
<evidence type="ECO:0000313" key="1">
    <source>
        <dbReference type="EMBL" id="GGP52935.1"/>
    </source>
</evidence>
<gene>
    <name evidence="1" type="ORF">GCM10010185_26320</name>
</gene>
<sequence length="75" mass="8188">MINQDAVPVLQRPPYIAWPHSGSDFAGTLGIDPTCGICGPISPPSDERMDAPYRPPGRFRVVLQRFAGQDATFEC</sequence>
<accession>A0A918ED02</accession>
<reference evidence="1" key="2">
    <citation type="submission" date="2020-09" db="EMBL/GenBank/DDBJ databases">
        <authorList>
            <person name="Sun Q."/>
            <person name="Ohkuma M."/>
        </authorList>
    </citation>
    <scope>NUCLEOTIDE SEQUENCE</scope>
    <source>
        <strain evidence="1">JCM 3313</strain>
    </source>
</reference>